<feature type="region of interest" description="Disordered" evidence="9">
    <location>
        <begin position="448"/>
        <end position="468"/>
    </location>
</feature>
<dbReference type="PRINTS" id="PR00053">
    <property type="entry name" value="FORKHEAD"/>
</dbReference>
<comment type="similarity">
    <text evidence="7">Belongs to the FOXJ1 family.</text>
</comment>
<dbReference type="InterPro" id="IPR030456">
    <property type="entry name" value="TF_fork_head_CS_2"/>
</dbReference>
<dbReference type="AlphaFoldDB" id="A0A8K0C4Y8"/>
<dbReference type="GO" id="GO:0000978">
    <property type="term" value="F:RNA polymerase II cis-regulatory region sequence-specific DNA binding"/>
    <property type="evidence" value="ECO:0007669"/>
    <property type="project" value="TreeGrafter"/>
</dbReference>
<dbReference type="InterPro" id="IPR036388">
    <property type="entry name" value="WH-like_DNA-bd_sf"/>
</dbReference>
<dbReference type="CDD" id="cd20023">
    <property type="entry name" value="FH_FOXJ1"/>
    <property type="match status" value="1"/>
</dbReference>
<evidence type="ECO:0000256" key="5">
    <source>
        <dbReference type="ARBA" id="ARBA00023163"/>
    </source>
</evidence>
<name>A0A8K0C4Y8_IGNLU</name>
<evidence type="ECO:0000256" key="8">
    <source>
        <dbReference type="PROSITE-ProRule" id="PRU00089"/>
    </source>
</evidence>
<evidence type="ECO:0000259" key="10">
    <source>
        <dbReference type="PROSITE" id="PS50039"/>
    </source>
</evidence>
<evidence type="ECO:0000256" key="2">
    <source>
        <dbReference type="ARBA" id="ARBA00022794"/>
    </source>
</evidence>
<evidence type="ECO:0000256" key="1">
    <source>
        <dbReference type="ARBA" id="ARBA00004123"/>
    </source>
</evidence>
<feature type="region of interest" description="Disordered" evidence="9">
    <location>
        <begin position="328"/>
        <end position="348"/>
    </location>
</feature>
<dbReference type="GO" id="GO:0000981">
    <property type="term" value="F:DNA-binding transcription factor activity, RNA polymerase II-specific"/>
    <property type="evidence" value="ECO:0007669"/>
    <property type="project" value="TreeGrafter"/>
</dbReference>
<keyword evidence="6 8" id="KW-0539">Nucleus</keyword>
<dbReference type="PROSITE" id="PS00657">
    <property type="entry name" value="FORK_HEAD_1"/>
    <property type="match status" value="1"/>
</dbReference>
<dbReference type="FunFam" id="1.10.10.10:FF:000135">
    <property type="entry name" value="forkhead box protein G1"/>
    <property type="match status" value="1"/>
</dbReference>
<dbReference type="PROSITE" id="PS50039">
    <property type="entry name" value="FORK_HEAD_3"/>
    <property type="match status" value="1"/>
</dbReference>
<dbReference type="InterPro" id="IPR047512">
    <property type="entry name" value="FH_FOXJ1"/>
</dbReference>
<comment type="subcellular location">
    <subcellularLocation>
        <location evidence="1 8">Nucleus</location>
    </subcellularLocation>
</comment>
<evidence type="ECO:0000256" key="6">
    <source>
        <dbReference type="ARBA" id="ARBA00023242"/>
    </source>
</evidence>
<keyword evidence="5" id="KW-0804">Transcription</keyword>
<evidence type="ECO:0000313" key="12">
    <source>
        <dbReference type="Proteomes" id="UP000801492"/>
    </source>
</evidence>
<comment type="caution">
    <text evidence="11">The sequence shown here is derived from an EMBL/GenBank/DDBJ whole genome shotgun (WGS) entry which is preliminary data.</text>
</comment>
<dbReference type="PANTHER" id="PTHR45881:SF1">
    <property type="entry name" value="FORK HEAD PROTEIN HOMOLOG 2"/>
    <property type="match status" value="1"/>
</dbReference>
<dbReference type="PROSITE" id="PS00658">
    <property type="entry name" value="FORK_HEAD_2"/>
    <property type="match status" value="1"/>
</dbReference>
<proteinExistence type="inferred from homology"/>
<keyword evidence="4 8" id="KW-0238">DNA-binding</keyword>
<evidence type="ECO:0000313" key="11">
    <source>
        <dbReference type="EMBL" id="KAF2879079.1"/>
    </source>
</evidence>
<gene>
    <name evidence="11" type="ORF">ILUMI_27088</name>
</gene>
<dbReference type="Proteomes" id="UP000801492">
    <property type="component" value="Unassembled WGS sequence"/>
</dbReference>
<reference evidence="11" key="1">
    <citation type="submission" date="2019-08" db="EMBL/GenBank/DDBJ databases">
        <title>The genome of the North American firefly Photinus pyralis.</title>
        <authorList>
            <consortium name="Photinus pyralis genome working group"/>
            <person name="Fallon T.R."/>
            <person name="Sander Lower S.E."/>
            <person name="Weng J.-K."/>
        </authorList>
    </citation>
    <scope>NUCLEOTIDE SEQUENCE</scope>
    <source>
        <strain evidence="11">TRF0915ILg1</strain>
        <tissue evidence="11">Whole body</tissue>
    </source>
</reference>
<sequence>MKLQLCEKIDILQNENKISGVPGENSTVLQKMDIIETPNLNVKNKPKDIKNKIIRNIADLDVRFLNEENCENLEMDRFKETEKKTQEIKTLEISTPQGLPITEITPELLTYEIDTTNIINVPEDQIIKIEYQNANGIVNTEYIVNQSILNATTNIQNLDISYLESWNKSDTQCSEHILDETDKIESTRQFTISETEIQIPERLLVLSQDAIDSTQELFGLPQTTIEASNEIFGMSQNEIEILGIPQNEITVSQNSSEELMEISKGDLDTSSDYEIMEDRVANLHKVQNVETDLKACMLSPKSESDNSETDLTSLNWLHNITNIMAVPNLPTPPISPKPKKKPQSNNQEDLTININFYKKNGDKKPPFSYATLICMAMGKNGNKMTLSAIYHWIRENFLYYRKADPSWQNSIRHNLSLNKCFVKVARSKDEPGKGGFWKLDLERLEESRRSKRRSSLTVRAPRTSHSQEVIKPIRKVKRHRPSQRTGERKHNILSNISICGETDIENYNITSKERSKISKAEAKASEKNSNEASPNVEVKNENNNKDVLSQKVPSSMPNQNVVIEPANQMIPEDELTGLLLATNGWDDCQLELLDSLLDSL</sequence>
<evidence type="ECO:0000256" key="7">
    <source>
        <dbReference type="ARBA" id="ARBA00034770"/>
    </source>
</evidence>
<dbReference type="InterPro" id="IPR036390">
    <property type="entry name" value="WH_DNA-bd_sf"/>
</dbReference>
<dbReference type="GO" id="GO:0030030">
    <property type="term" value="P:cell projection organization"/>
    <property type="evidence" value="ECO:0007669"/>
    <property type="project" value="UniProtKB-KW"/>
</dbReference>
<dbReference type="InterPro" id="IPR018122">
    <property type="entry name" value="TF_fork_head_CS_1"/>
</dbReference>
<evidence type="ECO:0000256" key="9">
    <source>
        <dbReference type="SAM" id="MobiDB-lite"/>
    </source>
</evidence>
<keyword evidence="12" id="KW-1185">Reference proteome</keyword>
<dbReference type="EMBL" id="VTPC01091233">
    <property type="protein sequence ID" value="KAF2879079.1"/>
    <property type="molecule type" value="Genomic_DNA"/>
</dbReference>
<feature type="domain" description="Fork-head" evidence="10">
    <location>
        <begin position="364"/>
        <end position="454"/>
    </location>
</feature>
<dbReference type="PANTHER" id="PTHR45881">
    <property type="entry name" value="CHECKPOINT SUPPRESSOR 1-LIKE, ISOFORM A-RELATED"/>
    <property type="match status" value="1"/>
</dbReference>
<dbReference type="SMART" id="SM00339">
    <property type="entry name" value="FH"/>
    <property type="match status" value="1"/>
</dbReference>
<evidence type="ECO:0000256" key="3">
    <source>
        <dbReference type="ARBA" id="ARBA00023015"/>
    </source>
</evidence>
<keyword evidence="3" id="KW-0805">Transcription regulation</keyword>
<feature type="compositionally biased region" description="Basic and acidic residues" evidence="9">
    <location>
        <begin position="518"/>
        <end position="529"/>
    </location>
</feature>
<evidence type="ECO:0000256" key="4">
    <source>
        <dbReference type="ARBA" id="ARBA00023125"/>
    </source>
</evidence>
<organism evidence="11 12">
    <name type="scientific">Ignelater luminosus</name>
    <name type="common">Cucubano</name>
    <name type="synonym">Pyrophorus luminosus</name>
    <dbReference type="NCBI Taxonomy" id="2038154"/>
    <lineage>
        <taxon>Eukaryota</taxon>
        <taxon>Metazoa</taxon>
        <taxon>Ecdysozoa</taxon>
        <taxon>Arthropoda</taxon>
        <taxon>Hexapoda</taxon>
        <taxon>Insecta</taxon>
        <taxon>Pterygota</taxon>
        <taxon>Neoptera</taxon>
        <taxon>Endopterygota</taxon>
        <taxon>Coleoptera</taxon>
        <taxon>Polyphaga</taxon>
        <taxon>Elateriformia</taxon>
        <taxon>Elateroidea</taxon>
        <taxon>Elateridae</taxon>
        <taxon>Agrypninae</taxon>
        <taxon>Pyrophorini</taxon>
        <taxon>Ignelater</taxon>
    </lineage>
</organism>
<dbReference type="InterPro" id="IPR001766">
    <property type="entry name" value="Fork_head_dom"/>
</dbReference>
<feature type="region of interest" description="Disordered" evidence="9">
    <location>
        <begin position="518"/>
        <end position="554"/>
    </location>
</feature>
<dbReference type="OrthoDB" id="10029558at2759"/>
<dbReference type="Gene3D" id="1.10.10.10">
    <property type="entry name" value="Winged helix-like DNA-binding domain superfamily/Winged helix DNA-binding domain"/>
    <property type="match status" value="1"/>
</dbReference>
<protein>
    <recommendedName>
        <fullName evidence="10">Fork-head domain-containing protein</fullName>
    </recommendedName>
</protein>
<accession>A0A8K0C4Y8</accession>
<feature type="DNA-binding region" description="Fork-head" evidence="8">
    <location>
        <begin position="364"/>
        <end position="454"/>
    </location>
</feature>
<keyword evidence="2" id="KW-0970">Cilium biogenesis/degradation</keyword>
<dbReference type="GO" id="GO:0005634">
    <property type="term" value="C:nucleus"/>
    <property type="evidence" value="ECO:0007669"/>
    <property type="project" value="UniProtKB-SubCell"/>
</dbReference>
<dbReference type="SUPFAM" id="SSF46785">
    <property type="entry name" value="Winged helix' DNA-binding domain"/>
    <property type="match status" value="1"/>
</dbReference>
<dbReference type="Pfam" id="PF00250">
    <property type="entry name" value="Forkhead"/>
    <property type="match status" value="1"/>
</dbReference>